<dbReference type="GO" id="GO:0032968">
    <property type="term" value="P:positive regulation of transcription elongation by RNA polymerase II"/>
    <property type="evidence" value="ECO:0007669"/>
    <property type="project" value="EnsemblFungi"/>
</dbReference>
<evidence type="ECO:0000313" key="3">
    <source>
        <dbReference type="Proteomes" id="UP000005666"/>
    </source>
</evidence>
<dbReference type="GO" id="GO:0005829">
    <property type="term" value="C:cytosol"/>
    <property type="evidence" value="ECO:0007669"/>
    <property type="project" value="EnsemblFungi"/>
</dbReference>
<dbReference type="eggNOG" id="ENOG502S0AH">
    <property type="taxonomic scope" value="Eukaryota"/>
</dbReference>
<dbReference type="KEGG" id="tpf:TPHA_0O00830"/>
<dbReference type="GO" id="GO:0035267">
    <property type="term" value="C:NuA4 histone acetyltransferase complex"/>
    <property type="evidence" value="ECO:0007669"/>
    <property type="project" value="EnsemblFungi"/>
</dbReference>
<dbReference type="InterPro" id="IPR026226">
    <property type="entry name" value="EAF5"/>
</dbReference>
<dbReference type="GO" id="GO:0006337">
    <property type="term" value="P:nucleosome disassembly"/>
    <property type="evidence" value="ECO:0007669"/>
    <property type="project" value="EnsemblFungi"/>
</dbReference>
<organism evidence="2 3">
    <name type="scientific">Tetrapisispora phaffii (strain ATCC 24235 / CBS 4417 / NBRC 1672 / NRRL Y-8282 / UCD 70-5)</name>
    <name type="common">Yeast</name>
    <name type="synonym">Fabospora phaffii</name>
    <dbReference type="NCBI Taxonomy" id="1071381"/>
    <lineage>
        <taxon>Eukaryota</taxon>
        <taxon>Fungi</taxon>
        <taxon>Dikarya</taxon>
        <taxon>Ascomycota</taxon>
        <taxon>Saccharomycotina</taxon>
        <taxon>Saccharomycetes</taxon>
        <taxon>Saccharomycetales</taxon>
        <taxon>Saccharomycetaceae</taxon>
        <taxon>Tetrapisispora</taxon>
    </lineage>
</organism>
<proteinExistence type="predicted"/>
<dbReference type="GeneID" id="11530686"/>
<dbReference type="GO" id="GO:0006335">
    <property type="term" value="P:DNA replication-dependent chromatin assembly"/>
    <property type="evidence" value="ECO:0007669"/>
    <property type="project" value="EnsemblFungi"/>
</dbReference>
<evidence type="ECO:0000256" key="1">
    <source>
        <dbReference type="SAM" id="MobiDB-lite"/>
    </source>
</evidence>
<evidence type="ECO:0000313" key="2">
    <source>
        <dbReference type="EMBL" id="CCE66052.1"/>
    </source>
</evidence>
<gene>
    <name evidence="2" type="primary">TPHA0O00830</name>
    <name evidence="2" type="ordered locus">TPHA_0O00830</name>
</gene>
<dbReference type="OrthoDB" id="4029425at2759"/>
<dbReference type="AlphaFoldDB" id="G8C1M4"/>
<reference evidence="2 3" key="1">
    <citation type="journal article" date="2011" name="Proc. Natl. Acad. Sci. U.S.A.">
        <title>Evolutionary erosion of yeast sex chromosomes by mating-type switching accidents.</title>
        <authorList>
            <person name="Gordon J.L."/>
            <person name="Armisen D."/>
            <person name="Proux-Wera E."/>
            <person name="Oheigeartaigh S.S."/>
            <person name="Byrne K.P."/>
            <person name="Wolfe K.H."/>
        </authorList>
    </citation>
    <scope>NUCLEOTIDE SEQUENCE [LARGE SCALE GENOMIC DNA]</scope>
    <source>
        <strain evidence="3">ATCC 24235 / CBS 4417 / NBRC 1672 / NRRL Y-8282 / UCD 70-5</strain>
    </source>
</reference>
<dbReference type="PRINTS" id="PR02067">
    <property type="entry name" value="PROTEINEAF5"/>
</dbReference>
<feature type="region of interest" description="Disordered" evidence="1">
    <location>
        <begin position="41"/>
        <end position="60"/>
    </location>
</feature>
<dbReference type="GO" id="GO:1990453">
    <property type="term" value="C:nucleosome disassembly/reassembly complex"/>
    <property type="evidence" value="ECO:0007669"/>
    <property type="project" value="EnsemblFungi"/>
</dbReference>
<keyword evidence="3" id="KW-1185">Reference proteome</keyword>
<feature type="region of interest" description="Disordered" evidence="1">
    <location>
        <begin position="166"/>
        <end position="198"/>
    </location>
</feature>
<dbReference type="HOGENOM" id="CLU_071344_0_0_1"/>
<protein>
    <submittedName>
        <fullName evidence="2">Uncharacterized protein</fullName>
    </submittedName>
</protein>
<dbReference type="RefSeq" id="XP_003688486.1">
    <property type="nucleotide sequence ID" value="XM_003688438.1"/>
</dbReference>
<sequence>MSSPKNSSTHVGLRPEISELIVLQMIYSLLMAKNGGRGQQVLSSSGGVNESMQDSSMSNSGAPNGPLFRVSLVKLTNEIQNNILINQVISIQENQSMNKIGINDILKIISNLFPGHKTSLVDGQISFHNLQLNSLRTDLIKKYTNFKTQKLQTINKLEERISSVKNHNEAPSSGAATPVWGTKASMNKVTKKDKSRSMMDPKREKLLQLYRDTVLNKLQGKSKIFDDLYRTIDENEKQKKTIPIGIVKSKIEMEHIKTKTPQSVHDLQLILQKSICDGLMRFPVGSKEWKLAKQVQLDFDDTVQFMRRALE</sequence>
<dbReference type="OMA" id="IIEIEMI"/>
<dbReference type="STRING" id="1071381.G8C1M4"/>
<dbReference type="Proteomes" id="UP000005666">
    <property type="component" value="Chromosome 15"/>
</dbReference>
<name>G8C1M4_TETPH</name>
<accession>G8C1M4</accession>
<dbReference type="GO" id="GO:0006281">
    <property type="term" value="P:DNA repair"/>
    <property type="evidence" value="ECO:0007669"/>
    <property type="project" value="EnsemblFungi"/>
</dbReference>
<dbReference type="EMBL" id="HE612870">
    <property type="protein sequence ID" value="CCE66052.1"/>
    <property type="molecule type" value="Genomic_DNA"/>
</dbReference>